<dbReference type="RefSeq" id="WP_094472362.1">
    <property type="nucleotide sequence ID" value="NZ_NOXT01000046.1"/>
</dbReference>
<dbReference type="AlphaFoldDB" id="A0A255Z4E8"/>
<evidence type="ECO:0000313" key="2">
    <source>
        <dbReference type="Proteomes" id="UP000216991"/>
    </source>
</evidence>
<gene>
    <name evidence="1" type="ORF">CHU93_01030</name>
</gene>
<reference evidence="1 2" key="1">
    <citation type="submission" date="2017-07" db="EMBL/GenBank/DDBJ databases">
        <title>Sandarakinorhabdus cyanobacteriorum sp. nov., a novel bacterium isolated from cyanobacterial aggregates in a eutrophic lake.</title>
        <authorList>
            <person name="Cai H."/>
        </authorList>
    </citation>
    <scope>NUCLEOTIDE SEQUENCE [LARGE SCALE GENOMIC DNA]</scope>
    <source>
        <strain evidence="1 2">TH057</strain>
    </source>
</reference>
<protein>
    <submittedName>
        <fullName evidence="1">Uncharacterized protein</fullName>
    </submittedName>
</protein>
<dbReference type="Proteomes" id="UP000216991">
    <property type="component" value="Unassembled WGS sequence"/>
</dbReference>
<accession>A0A255Z4E8</accession>
<comment type="caution">
    <text evidence="1">The sequence shown here is derived from an EMBL/GenBank/DDBJ whole genome shotgun (WGS) entry which is preliminary data.</text>
</comment>
<name>A0A255Z4E8_9SPHN</name>
<dbReference type="EMBL" id="NOXT01000046">
    <property type="protein sequence ID" value="OYQ36358.1"/>
    <property type="molecule type" value="Genomic_DNA"/>
</dbReference>
<proteinExistence type="predicted"/>
<organism evidence="1 2">
    <name type="scientific">Sandarakinorhabdus cyanobacteriorum</name>
    <dbReference type="NCBI Taxonomy" id="1981098"/>
    <lineage>
        <taxon>Bacteria</taxon>
        <taxon>Pseudomonadati</taxon>
        <taxon>Pseudomonadota</taxon>
        <taxon>Alphaproteobacteria</taxon>
        <taxon>Sphingomonadales</taxon>
        <taxon>Sphingosinicellaceae</taxon>
        <taxon>Sandarakinorhabdus</taxon>
    </lineage>
</organism>
<keyword evidence="2" id="KW-1185">Reference proteome</keyword>
<sequence>MIKPPTPAHLASAAAEHGLAALVRWDRAPATALGLDRLPLARALAILSERPHLLRWPPGADDALPKIAA</sequence>
<evidence type="ECO:0000313" key="1">
    <source>
        <dbReference type="EMBL" id="OYQ36358.1"/>
    </source>
</evidence>